<reference evidence="2" key="2">
    <citation type="journal article" date="2015" name="Fish Shellfish Immunol.">
        <title>Early steps in the European eel (Anguilla anguilla)-Vibrio vulnificus interaction in the gills: Role of the RtxA13 toxin.</title>
        <authorList>
            <person name="Callol A."/>
            <person name="Pajuelo D."/>
            <person name="Ebbesson L."/>
            <person name="Teles M."/>
            <person name="MacKenzie S."/>
            <person name="Amaro C."/>
        </authorList>
    </citation>
    <scope>NUCLEOTIDE SEQUENCE</scope>
</reference>
<proteinExistence type="predicted"/>
<dbReference type="AlphaFoldDB" id="A0A0E9Y2L1"/>
<accession>A0A0E9Y2L1</accession>
<name>A0A0E9Y2L1_ANGAN</name>
<reference evidence="2" key="1">
    <citation type="submission" date="2014-11" db="EMBL/GenBank/DDBJ databases">
        <authorList>
            <person name="Amaro Gonzalez C."/>
        </authorList>
    </citation>
    <scope>NUCLEOTIDE SEQUENCE</scope>
</reference>
<protein>
    <submittedName>
        <fullName evidence="2">Uncharacterized protein</fullName>
    </submittedName>
</protein>
<evidence type="ECO:0000313" key="2">
    <source>
        <dbReference type="EMBL" id="JAI08354.1"/>
    </source>
</evidence>
<dbReference type="EMBL" id="GBXM01000224">
    <property type="protein sequence ID" value="JAI08354.1"/>
    <property type="molecule type" value="Transcribed_RNA"/>
</dbReference>
<feature type="signal peptide" evidence="1">
    <location>
        <begin position="1"/>
        <end position="19"/>
    </location>
</feature>
<feature type="chain" id="PRO_5002435354" evidence="1">
    <location>
        <begin position="20"/>
        <end position="54"/>
    </location>
</feature>
<organism evidence="2">
    <name type="scientific">Anguilla anguilla</name>
    <name type="common">European freshwater eel</name>
    <name type="synonym">Muraena anguilla</name>
    <dbReference type="NCBI Taxonomy" id="7936"/>
    <lineage>
        <taxon>Eukaryota</taxon>
        <taxon>Metazoa</taxon>
        <taxon>Chordata</taxon>
        <taxon>Craniata</taxon>
        <taxon>Vertebrata</taxon>
        <taxon>Euteleostomi</taxon>
        <taxon>Actinopterygii</taxon>
        <taxon>Neopterygii</taxon>
        <taxon>Teleostei</taxon>
        <taxon>Anguilliformes</taxon>
        <taxon>Anguillidae</taxon>
        <taxon>Anguilla</taxon>
    </lineage>
</organism>
<sequence>MKKIHVLFGFFSYFVAVFNCHVDNGLVYIRELVIIILSLSGDQQCSCDEQQDQW</sequence>
<evidence type="ECO:0000256" key="1">
    <source>
        <dbReference type="SAM" id="SignalP"/>
    </source>
</evidence>
<keyword evidence="1" id="KW-0732">Signal</keyword>